<name>A0A956NE42_UNCEI</name>
<evidence type="ECO:0000313" key="3">
    <source>
        <dbReference type="Proteomes" id="UP000739538"/>
    </source>
</evidence>
<comment type="caution">
    <text evidence="2">The sequence shown here is derived from an EMBL/GenBank/DDBJ whole genome shotgun (WGS) entry which is preliminary data.</text>
</comment>
<dbReference type="EMBL" id="JAGQHS010000093">
    <property type="protein sequence ID" value="MCA9757314.1"/>
    <property type="molecule type" value="Genomic_DNA"/>
</dbReference>
<evidence type="ECO:0008006" key="4">
    <source>
        <dbReference type="Google" id="ProtNLM"/>
    </source>
</evidence>
<dbReference type="AlphaFoldDB" id="A0A956NE42"/>
<reference evidence="2" key="2">
    <citation type="journal article" date="2021" name="Microbiome">
        <title>Successional dynamics and alternative stable states in a saline activated sludge microbial community over 9 years.</title>
        <authorList>
            <person name="Wang Y."/>
            <person name="Ye J."/>
            <person name="Ju F."/>
            <person name="Liu L."/>
            <person name="Boyd J.A."/>
            <person name="Deng Y."/>
            <person name="Parks D.H."/>
            <person name="Jiang X."/>
            <person name="Yin X."/>
            <person name="Woodcroft B.J."/>
            <person name="Tyson G.W."/>
            <person name="Hugenholtz P."/>
            <person name="Polz M.F."/>
            <person name="Zhang T."/>
        </authorList>
    </citation>
    <scope>NUCLEOTIDE SEQUENCE</scope>
    <source>
        <strain evidence="2">HKST-UBA02</strain>
    </source>
</reference>
<gene>
    <name evidence="2" type="ORF">KDA27_16030</name>
</gene>
<dbReference type="Proteomes" id="UP000739538">
    <property type="component" value="Unassembled WGS sequence"/>
</dbReference>
<keyword evidence="1" id="KW-0732">Signal</keyword>
<accession>A0A956NE42</accession>
<feature type="signal peptide" evidence="1">
    <location>
        <begin position="1"/>
        <end position="24"/>
    </location>
</feature>
<evidence type="ECO:0000256" key="1">
    <source>
        <dbReference type="SAM" id="SignalP"/>
    </source>
</evidence>
<sequence length="219" mass="24738">MNRQSLRVSGLLFCLCLCVGLVGPGCNDDSVSPDPVVSPYLPATSAANLLDNLITAMVEKNSTEYEKLFDQDEFTFRFDPVDLQGDGDLPEYWGFEGEARWSRNAFGSSDVRRVELDFMKGPLLDTTEEDGEFVDLSWKKMTVTGVHLELETQNPADPTDPVIFLVSGDRAQFFFSIDEEHTIGGQPTWKIVEWRDIRVEGRPTLVEENTFGSIKYLYF</sequence>
<feature type="chain" id="PRO_5038085531" description="Lipoprotein" evidence="1">
    <location>
        <begin position="25"/>
        <end position="219"/>
    </location>
</feature>
<evidence type="ECO:0000313" key="2">
    <source>
        <dbReference type="EMBL" id="MCA9757314.1"/>
    </source>
</evidence>
<proteinExistence type="predicted"/>
<reference evidence="2" key="1">
    <citation type="submission" date="2020-04" db="EMBL/GenBank/DDBJ databases">
        <authorList>
            <person name="Zhang T."/>
        </authorList>
    </citation>
    <scope>NUCLEOTIDE SEQUENCE</scope>
    <source>
        <strain evidence="2">HKST-UBA02</strain>
    </source>
</reference>
<organism evidence="2 3">
    <name type="scientific">Eiseniibacteriota bacterium</name>
    <dbReference type="NCBI Taxonomy" id="2212470"/>
    <lineage>
        <taxon>Bacteria</taxon>
        <taxon>Candidatus Eiseniibacteriota</taxon>
    </lineage>
</organism>
<protein>
    <recommendedName>
        <fullName evidence="4">Lipoprotein</fullName>
    </recommendedName>
</protein>